<dbReference type="InterPro" id="IPR029063">
    <property type="entry name" value="SAM-dependent_MTases_sf"/>
</dbReference>
<keyword evidence="2 3" id="KW-0808">Transferase</keyword>
<dbReference type="Gene3D" id="3.40.50.150">
    <property type="entry name" value="Vaccinia Virus protein VP39"/>
    <property type="match status" value="1"/>
</dbReference>
<name>A0AAW2H9L9_9NEOP</name>
<organism evidence="5">
    <name type="scientific">Menopon gallinae</name>
    <name type="common">poultry shaft louse</name>
    <dbReference type="NCBI Taxonomy" id="328185"/>
    <lineage>
        <taxon>Eukaryota</taxon>
        <taxon>Metazoa</taxon>
        <taxon>Ecdysozoa</taxon>
        <taxon>Arthropoda</taxon>
        <taxon>Hexapoda</taxon>
        <taxon>Insecta</taxon>
        <taxon>Pterygota</taxon>
        <taxon>Neoptera</taxon>
        <taxon>Paraneoptera</taxon>
        <taxon>Psocodea</taxon>
        <taxon>Troctomorpha</taxon>
        <taxon>Phthiraptera</taxon>
        <taxon>Amblycera</taxon>
        <taxon>Menoponidae</taxon>
        <taxon>Menopon</taxon>
    </lineage>
</organism>
<keyword evidence="3" id="KW-0620">Polyamine biosynthesis</keyword>
<sequence length="369" mass="42472">MAVNTYLLDFTIDSKHLETIESRKSLQDTIENTLKEFVDELKRESVTEFDGGFLMLLLGCQGSFITVRGFRQGIITINIEYYKPDSDEGLLNFERVRSLDSLLQNRLDTTKSHKYPAIKRAGNVNRYLLTADERILEYDFDKVVFEEKSPYQKVQIFHSKSLGNLLVLDELQNMSESDLIYTETLMQRGRENYKDKEIIILGGGDGCLLWELLKEKPKFVTMLELDEVVIKACSMYLRSSCGNCLDNYKGDRYEIIVGDCFVTLQNFIDQRKKVDYVFGDLTDVPVDSSGGCSQAWDFIRLILNKSMQVLRPGGKFLTHGNGASVPKSLQMYEKVLKTLQYPVEFKKTHAFVPSFLEDWVFYQVSPMLD</sequence>
<reference evidence="5" key="1">
    <citation type="journal article" date="2024" name="Gigascience">
        <title>Chromosome-level genome of the poultry shaft louse Menopon gallinae provides insight into the host-switching and adaptive evolution of parasitic lice.</title>
        <authorList>
            <person name="Xu Y."/>
            <person name="Ma L."/>
            <person name="Liu S."/>
            <person name="Liang Y."/>
            <person name="Liu Q."/>
            <person name="He Z."/>
            <person name="Tian L."/>
            <person name="Duan Y."/>
            <person name="Cai W."/>
            <person name="Li H."/>
            <person name="Song F."/>
        </authorList>
    </citation>
    <scope>NUCLEOTIDE SEQUENCE</scope>
    <source>
        <strain evidence="5">Cailab_2023a</strain>
    </source>
</reference>
<dbReference type="Pfam" id="PF17284">
    <property type="entry name" value="Spermine_synt_N"/>
    <property type="match status" value="1"/>
</dbReference>
<evidence type="ECO:0000259" key="4">
    <source>
        <dbReference type="PROSITE" id="PS51006"/>
    </source>
</evidence>
<dbReference type="InterPro" id="IPR035246">
    <property type="entry name" value="Spermidine_synt_N"/>
</dbReference>
<comment type="similarity">
    <text evidence="1">Belongs to the spermidine/spermine synthase family.</text>
</comment>
<dbReference type="Pfam" id="PF01564">
    <property type="entry name" value="Spermine_synth"/>
    <property type="match status" value="1"/>
</dbReference>
<dbReference type="InterPro" id="IPR015576">
    <property type="entry name" value="Spermine_synthase_animal"/>
</dbReference>
<accession>A0AAW2H9L9</accession>
<dbReference type="PANTHER" id="PTHR46315">
    <property type="entry name" value="SPERMINE SYNTHASE"/>
    <property type="match status" value="1"/>
</dbReference>
<evidence type="ECO:0000313" key="5">
    <source>
        <dbReference type="EMBL" id="KAL0266476.1"/>
    </source>
</evidence>
<feature type="active site" description="Proton acceptor" evidence="3">
    <location>
        <position position="280"/>
    </location>
</feature>
<dbReference type="InterPro" id="IPR037163">
    <property type="entry name" value="Spermidine_synt_N_sf"/>
</dbReference>
<gene>
    <name evidence="5" type="ORF">PYX00_008996</name>
</gene>
<dbReference type="InterPro" id="IPR030374">
    <property type="entry name" value="PABS"/>
</dbReference>
<comment type="caution">
    <text evidence="5">The sequence shown here is derived from an EMBL/GenBank/DDBJ whole genome shotgun (WGS) entry which is preliminary data.</text>
</comment>
<evidence type="ECO:0000256" key="2">
    <source>
        <dbReference type="ARBA" id="ARBA00022679"/>
    </source>
</evidence>
<dbReference type="AlphaFoldDB" id="A0AAW2H9L9"/>
<evidence type="ECO:0000256" key="3">
    <source>
        <dbReference type="PROSITE-ProRule" id="PRU00354"/>
    </source>
</evidence>
<protein>
    <recommendedName>
        <fullName evidence="4">PABS domain-containing protein</fullName>
    </recommendedName>
</protein>
<dbReference type="GO" id="GO:0016768">
    <property type="term" value="F:spermine synthase activity"/>
    <property type="evidence" value="ECO:0007669"/>
    <property type="project" value="InterPro"/>
</dbReference>
<dbReference type="GO" id="GO:0006597">
    <property type="term" value="P:spermine biosynthetic process"/>
    <property type="evidence" value="ECO:0007669"/>
    <property type="project" value="InterPro"/>
</dbReference>
<proteinExistence type="inferred from homology"/>
<dbReference type="PANTHER" id="PTHR46315:SF1">
    <property type="entry name" value="SPERMINE SYNTHASE"/>
    <property type="match status" value="1"/>
</dbReference>
<dbReference type="PROSITE" id="PS51006">
    <property type="entry name" value="PABS_2"/>
    <property type="match status" value="1"/>
</dbReference>
<evidence type="ECO:0000256" key="1">
    <source>
        <dbReference type="ARBA" id="ARBA00007867"/>
    </source>
</evidence>
<feature type="domain" description="PABS" evidence="4">
    <location>
        <begin position="126"/>
        <end position="366"/>
    </location>
</feature>
<dbReference type="FunFam" id="3.40.50.150:FF:000197">
    <property type="entry name" value="spermine synthase isoform X2"/>
    <property type="match status" value="1"/>
</dbReference>
<dbReference type="Gene3D" id="2.30.140.10">
    <property type="entry name" value="Spermidine synthase, tetramerisation domain"/>
    <property type="match status" value="1"/>
</dbReference>
<dbReference type="EMBL" id="JARGDH010000005">
    <property type="protein sequence ID" value="KAL0266476.1"/>
    <property type="molecule type" value="Genomic_DNA"/>
</dbReference>
<dbReference type="CDD" id="cd02440">
    <property type="entry name" value="AdoMet_MTases"/>
    <property type="match status" value="1"/>
</dbReference>
<dbReference type="SUPFAM" id="SSF53335">
    <property type="entry name" value="S-adenosyl-L-methionine-dependent methyltransferases"/>
    <property type="match status" value="1"/>
</dbReference>